<dbReference type="PANTHER" id="PTHR42837">
    <property type="entry name" value="REGULATOR OF SIGMA-E PROTEASE RSEP"/>
    <property type="match status" value="1"/>
</dbReference>
<comment type="cofactor">
    <cofactor evidence="1">
        <name>Zn(2+)</name>
        <dbReference type="ChEBI" id="CHEBI:29105"/>
    </cofactor>
</comment>
<comment type="caution">
    <text evidence="4">The sequence shown here is derived from an EMBL/GenBank/DDBJ whole genome shotgun (WGS) entry which is preliminary data.</text>
</comment>
<keyword evidence="2" id="KW-0732">Signal</keyword>
<dbReference type="RefSeq" id="WP_108685450.1">
    <property type="nucleotide sequence ID" value="NZ_QCYK01000001.1"/>
</dbReference>
<protein>
    <recommendedName>
        <fullName evidence="3">PDZ domain-containing protein</fullName>
    </recommendedName>
</protein>
<keyword evidence="5" id="KW-1185">Reference proteome</keyword>
<dbReference type="SMART" id="SM00228">
    <property type="entry name" value="PDZ"/>
    <property type="match status" value="2"/>
</dbReference>
<dbReference type="PROSITE" id="PS51257">
    <property type="entry name" value="PROKAR_LIPOPROTEIN"/>
    <property type="match status" value="1"/>
</dbReference>
<accession>A0A2T7BMF9</accession>
<dbReference type="GO" id="GO:0004222">
    <property type="term" value="F:metalloendopeptidase activity"/>
    <property type="evidence" value="ECO:0007669"/>
    <property type="project" value="InterPro"/>
</dbReference>
<gene>
    <name evidence="4" type="ORF">DCC81_04825</name>
</gene>
<evidence type="ECO:0000259" key="3">
    <source>
        <dbReference type="PROSITE" id="PS50106"/>
    </source>
</evidence>
<evidence type="ECO:0000313" key="4">
    <source>
        <dbReference type="EMBL" id="PUZ28811.1"/>
    </source>
</evidence>
<dbReference type="Pfam" id="PF13180">
    <property type="entry name" value="PDZ_2"/>
    <property type="match status" value="2"/>
</dbReference>
<dbReference type="InterPro" id="IPR004387">
    <property type="entry name" value="Pept_M50_Zn"/>
</dbReference>
<dbReference type="AlphaFoldDB" id="A0A2T7BMF9"/>
<dbReference type="OrthoDB" id="9781273at2"/>
<proteinExistence type="predicted"/>
<dbReference type="SUPFAM" id="SSF50156">
    <property type="entry name" value="PDZ domain-like"/>
    <property type="match status" value="2"/>
</dbReference>
<dbReference type="PROSITE" id="PS50106">
    <property type="entry name" value="PDZ"/>
    <property type="match status" value="1"/>
</dbReference>
<evidence type="ECO:0000313" key="5">
    <source>
        <dbReference type="Proteomes" id="UP000244450"/>
    </source>
</evidence>
<evidence type="ECO:0000256" key="2">
    <source>
        <dbReference type="SAM" id="SignalP"/>
    </source>
</evidence>
<dbReference type="EMBL" id="QCYK01000001">
    <property type="protein sequence ID" value="PUZ28811.1"/>
    <property type="molecule type" value="Genomic_DNA"/>
</dbReference>
<feature type="chain" id="PRO_5015661125" description="PDZ domain-containing protein" evidence="2">
    <location>
        <begin position="27"/>
        <end position="332"/>
    </location>
</feature>
<feature type="signal peptide" evidence="2">
    <location>
        <begin position="1"/>
        <end position="26"/>
    </location>
</feature>
<dbReference type="GO" id="GO:0016020">
    <property type="term" value="C:membrane"/>
    <property type="evidence" value="ECO:0007669"/>
    <property type="project" value="InterPro"/>
</dbReference>
<sequence>MSKMWQTLSLAGFSCLVLASTVPVHAQSAEQRDKLGEYDEIIIKRKSGQDGKVNVEVRDGKVFIDGQPLDQYNNPDFSVRQRSVRPVDGNRMMMQPRGGLQWFSQPPAGLNTNQALLGVITEKAAAKGVTVRQVGKDTPAEKAGLQVGDVITAIDDHAIDEPQSLFETIGSYKPGDEVNVTYLRKGQEKKVSAILGKHQADLGNLYNMEPGNDDDGPFANMMPPGMPRRYFDYGDNFRNPRPRLGLSLQDDDAGKGAKVTDVLAGTSAASAGFAMDDLVIQLNDTKITSAKDFANAYKRDKEKGQLTVTVIRNGETKTLTVKAPKQLNKVDL</sequence>
<dbReference type="Gene3D" id="2.30.42.10">
    <property type="match status" value="2"/>
</dbReference>
<reference evidence="4 5" key="1">
    <citation type="submission" date="2018-04" db="EMBL/GenBank/DDBJ databases">
        <title>Chitinophaga fuyangensis sp. nov., isolated from soil in a chemical factory.</title>
        <authorList>
            <person name="Chen K."/>
        </authorList>
    </citation>
    <scope>NUCLEOTIDE SEQUENCE [LARGE SCALE GENOMIC DNA]</scope>
    <source>
        <strain evidence="4 5">LY-1</strain>
    </source>
</reference>
<evidence type="ECO:0000256" key="1">
    <source>
        <dbReference type="ARBA" id="ARBA00001947"/>
    </source>
</evidence>
<dbReference type="PANTHER" id="PTHR42837:SF2">
    <property type="entry name" value="MEMBRANE METALLOPROTEASE ARASP2, CHLOROPLASTIC-RELATED"/>
    <property type="match status" value="1"/>
</dbReference>
<dbReference type="Proteomes" id="UP000244450">
    <property type="component" value="Unassembled WGS sequence"/>
</dbReference>
<feature type="domain" description="PDZ" evidence="3">
    <location>
        <begin position="117"/>
        <end position="159"/>
    </location>
</feature>
<dbReference type="InterPro" id="IPR036034">
    <property type="entry name" value="PDZ_sf"/>
</dbReference>
<dbReference type="GO" id="GO:0006508">
    <property type="term" value="P:proteolysis"/>
    <property type="evidence" value="ECO:0007669"/>
    <property type="project" value="InterPro"/>
</dbReference>
<organism evidence="4 5">
    <name type="scientific">Chitinophaga parva</name>
    <dbReference type="NCBI Taxonomy" id="2169414"/>
    <lineage>
        <taxon>Bacteria</taxon>
        <taxon>Pseudomonadati</taxon>
        <taxon>Bacteroidota</taxon>
        <taxon>Chitinophagia</taxon>
        <taxon>Chitinophagales</taxon>
        <taxon>Chitinophagaceae</taxon>
        <taxon>Chitinophaga</taxon>
    </lineage>
</organism>
<dbReference type="InterPro" id="IPR001478">
    <property type="entry name" value="PDZ"/>
</dbReference>
<name>A0A2T7BMF9_9BACT</name>